<keyword evidence="3" id="KW-1185">Reference proteome</keyword>
<dbReference type="KEGG" id="act:ACLA_046060"/>
<protein>
    <submittedName>
        <fullName evidence="2">Uncharacterized protein</fullName>
    </submittedName>
</protein>
<dbReference type="OrthoDB" id="4505251at2759"/>
<dbReference type="GeneID" id="4704289"/>
<dbReference type="Proteomes" id="UP000006701">
    <property type="component" value="Unassembled WGS sequence"/>
</dbReference>
<evidence type="ECO:0000313" key="2">
    <source>
        <dbReference type="EMBL" id="EAW10141.1"/>
    </source>
</evidence>
<reference evidence="2 3" key="1">
    <citation type="journal article" date="2008" name="PLoS Genet.">
        <title>Genomic islands in the pathogenic filamentous fungus Aspergillus fumigatus.</title>
        <authorList>
            <person name="Fedorova N.D."/>
            <person name="Khaldi N."/>
            <person name="Joardar V.S."/>
            <person name="Maiti R."/>
            <person name="Amedeo P."/>
            <person name="Anderson M.J."/>
            <person name="Crabtree J."/>
            <person name="Silva J.C."/>
            <person name="Badger J.H."/>
            <person name="Albarraq A."/>
            <person name="Angiuoli S."/>
            <person name="Bussey H."/>
            <person name="Bowyer P."/>
            <person name="Cotty P.J."/>
            <person name="Dyer P.S."/>
            <person name="Egan A."/>
            <person name="Galens K."/>
            <person name="Fraser-Liggett C.M."/>
            <person name="Haas B.J."/>
            <person name="Inman J.M."/>
            <person name="Kent R."/>
            <person name="Lemieux S."/>
            <person name="Malavazi I."/>
            <person name="Orvis J."/>
            <person name="Roemer T."/>
            <person name="Ronning C.M."/>
            <person name="Sundaram J.P."/>
            <person name="Sutton G."/>
            <person name="Turner G."/>
            <person name="Venter J.C."/>
            <person name="White O.R."/>
            <person name="Whitty B.R."/>
            <person name="Youngman P."/>
            <person name="Wolfe K.H."/>
            <person name="Goldman G.H."/>
            <person name="Wortman J.R."/>
            <person name="Jiang B."/>
            <person name="Denning D.W."/>
            <person name="Nierman W.C."/>
        </authorList>
    </citation>
    <scope>NUCLEOTIDE SEQUENCE [LARGE SCALE GENOMIC DNA]</scope>
    <source>
        <strain evidence="3">ATCC 1007 / CBS 513.65 / DSM 816 / NCTC 3887 / NRRL 1</strain>
    </source>
</reference>
<dbReference type="AlphaFoldDB" id="A1CGY6"/>
<accession>A1CGY6</accession>
<proteinExistence type="predicted"/>
<feature type="region of interest" description="Disordered" evidence="1">
    <location>
        <begin position="78"/>
        <end position="99"/>
    </location>
</feature>
<dbReference type="RefSeq" id="XP_001271567.1">
    <property type="nucleotide sequence ID" value="XM_001271566.1"/>
</dbReference>
<dbReference type="HOGENOM" id="CLU_1626638_0_0_1"/>
<dbReference type="EMBL" id="DS027054">
    <property type="protein sequence ID" value="EAW10141.1"/>
    <property type="molecule type" value="Genomic_DNA"/>
</dbReference>
<evidence type="ECO:0000256" key="1">
    <source>
        <dbReference type="SAM" id="MobiDB-lite"/>
    </source>
</evidence>
<organism evidence="2 3">
    <name type="scientific">Aspergillus clavatus (strain ATCC 1007 / CBS 513.65 / DSM 816 / NCTC 3887 / NRRL 1 / QM 1276 / 107)</name>
    <dbReference type="NCBI Taxonomy" id="344612"/>
    <lineage>
        <taxon>Eukaryota</taxon>
        <taxon>Fungi</taxon>
        <taxon>Dikarya</taxon>
        <taxon>Ascomycota</taxon>
        <taxon>Pezizomycotina</taxon>
        <taxon>Eurotiomycetes</taxon>
        <taxon>Eurotiomycetidae</taxon>
        <taxon>Eurotiales</taxon>
        <taxon>Aspergillaceae</taxon>
        <taxon>Aspergillus</taxon>
        <taxon>Aspergillus subgen. Fumigati</taxon>
    </lineage>
</organism>
<gene>
    <name evidence="2" type="ORF">ACLA_046060</name>
</gene>
<evidence type="ECO:0000313" key="3">
    <source>
        <dbReference type="Proteomes" id="UP000006701"/>
    </source>
</evidence>
<sequence>MTTSLIIACISLGVSTAYLLFPVKEWMQHWFPWLSPQHGQDEVRHPTITVEEVQSVLNDHASPIRALLENFVTDVQRNQPSEQTRPLAQPGTVHTTGSSGSAALEVHKDASNPLLSTGNVIDGLFTKQNHPYNSRMAPVALKDELVLDTSTTLKIIQRWTACI</sequence>
<dbReference type="VEuPathDB" id="FungiDB:ACLA_046060"/>
<name>A1CGY6_ASPCL</name>